<sequence length="260" mass="28600">MRIAVGLEYCGAGFCGWQSQPQGCGVQDALEAAVAAIAGDRTVVTAAGRTDTGVHAAFQVAHFDVSVERPLSAWVRGVNSHLPAGVAVLWAREVGEDFHARFAATQRGYRYVLLNHPVRPALNHGLVGWHHRPLDADAMNRAALHLIGRHDFSAFRAAECQAKSPVKELRRAHVERRGDYLLCDFQADGFLHHMVRNLMGSLIQVGAGVRPPEWMAELRASRDRTRAAPTFDAAGLYLTHIRYPAHFALPEGSDRWPFAT</sequence>
<name>A0ABZ1CMS6_9PROT</name>
<dbReference type="InterPro" id="IPR020103">
    <property type="entry name" value="PsdUridine_synth_cat_dom_sf"/>
</dbReference>
<dbReference type="PANTHER" id="PTHR11142:SF0">
    <property type="entry name" value="TRNA PSEUDOURIDINE SYNTHASE-LIKE 1"/>
    <property type="match status" value="1"/>
</dbReference>
<evidence type="ECO:0000259" key="6">
    <source>
        <dbReference type="Pfam" id="PF01416"/>
    </source>
</evidence>
<evidence type="ECO:0000313" key="8">
    <source>
        <dbReference type="Proteomes" id="UP001334732"/>
    </source>
</evidence>
<dbReference type="EMBL" id="CP141769">
    <property type="protein sequence ID" value="WRS40726.1"/>
    <property type="molecule type" value="Genomic_DNA"/>
</dbReference>
<dbReference type="InterPro" id="IPR020094">
    <property type="entry name" value="TruA/RsuA/RluB/E/F_N"/>
</dbReference>
<dbReference type="Proteomes" id="UP001334732">
    <property type="component" value="Chromosome"/>
</dbReference>
<evidence type="ECO:0000256" key="5">
    <source>
        <dbReference type="RuleBase" id="RU003792"/>
    </source>
</evidence>
<keyword evidence="3 4" id="KW-0413">Isomerase</keyword>
<feature type="active site" description="Nucleophile" evidence="4">
    <location>
        <position position="51"/>
    </location>
</feature>
<feature type="domain" description="Pseudouridine synthase I TruA alpha/beta" evidence="6">
    <location>
        <begin position="8"/>
        <end position="102"/>
    </location>
</feature>
<keyword evidence="2 4" id="KW-0819">tRNA processing</keyword>
<comment type="subunit">
    <text evidence="4">Homodimer.</text>
</comment>
<comment type="caution">
    <text evidence="4">Lacks conserved residue(s) required for the propagation of feature annotation.</text>
</comment>
<dbReference type="Gene3D" id="3.30.70.580">
    <property type="entry name" value="Pseudouridine synthase I, catalytic domain, N-terminal subdomain"/>
    <property type="match status" value="1"/>
</dbReference>
<dbReference type="InterPro" id="IPR020095">
    <property type="entry name" value="PsdUridine_synth_TruA_C"/>
</dbReference>
<evidence type="ECO:0000256" key="3">
    <source>
        <dbReference type="ARBA" id="ARBA00023235"/>
    </source>
</evidence>
<evidence type="ECO:0000256" key="4">
    <source>
        <dbReference type="HAMAP-Rule" id="MF_00171"/>
    </source>
</evidence>
<reference evidence="7 8" key="1">
    <citation type="submission" date="2023-12" db="EMBL/GenBank/DDBJ databases">
        <title>Thiobacillus sedimentum sp. nov., a chemolithoautotrophic sulfur-oxidizing bacterium isolated from freshwater sediment.</title>
        <authorList>
            <person name="Luo J."/>
            <person name="Dai C."/>
        </authorList>
    </citation>
    <scope>NUCLEOTIDE SEQUENCE [LARGE SCALE GENOMIC DNA]</scope>
    <source>
        <strain evidence="7 8">SCUT-2</strain>
    </source>
</reference>
<dbReference type="SUPFAM" id="SSF55120">
    <property type="entry name" value="Pseudouridine synthase"/>
    <property type="match status" value="1"/>
</dbReference>
<dbReference type="RefSeq" id="WP_324781239.1">
    <property type="nucleotide sequence ID" value="NZ_CP141769.1"/>
</dbReference>
<protein>
    <recommendedName>
        <fullName evidence="4">tRNA pseudouridine synthase A</fullName>
        <ecNumber evidence="4">5.4.99.12</ecNumber>
    </recommendedName>
    <alternativeName>
        <fullName evidence="4">tRNA pseudouridine(38-40) synthase</fullName>
    </alternativeName>
    <alternativeName>
        <fullName evidence="4">tRNA pseudouridylate synthase I</fullName>
    </alternativeName>
    <alternativeName>
        <fullName evidence="4">tRNA-uridine isomerase I</fullName>
    </alternativeName>
</protein>
<comment type="function">
    <text evidence="4">Formation of pseudouridine at positions 38, 39 and 40 in the anticodon stem and loop of transfer RNAs.</text>
</comment>
<proteinExistence type="inferred from homology"/>
<dbReference type="Gene3D" id="3.30.70.660">
    <property type="entry name" value="Pseudouridine synthase I, catalytic domain, C-terminal subdomain"/>
    <property type="match status" value="1"/>
</dbReference>
<dbReference type="PANTHER" id="PTHR11142">
    <property type="entry name" value="PSEUDOURIDYLATE SYNTHASE"/>
    <property type="match status" value="1"/>
</dbReference>
<dbReference type="GO" id="GO:0160147">
    <property type="term" value="F:tRNA pseudouridine(38-40) synthase activity"/>
    <property type="evidence" value="ECO:0007669"/>
    <property type="project" value="UniProtKB-EC"/>
</dbReference>
<dbReference type="HAMAP" id="MF_00171">
    <property type="entry name" value="TruA"/>
    <property type="match status" value="1"/>
</dbReference>
<dbReference type="Pfam" id="PF01416">
    <property type="entry name" value="PseudoU_synth_1"/>
    <property type="match status" value="2"/>
</dbReference>
<comment type="similarity">
    <text evidence="1 4 5">Belongs to the tRNA pseudouridine synthase TruA family.</text>
</comment>
<dbReference type="NCBIfam" id="TIGR00071">
    <property type="entry name" value="hisT_truA"/>
    <property type="match status" value="1"/>
</dbReference>
<keyword evidence="8" id="KW-1185">Reference proteome</keyword>
<dbReference type="InterPro" id="IPR020097">
    <property type="entry name" value="PsdUridine_synth_TruA_a/b_dom"/>
</dbReference>
<organism evidence="7 8">
    <name type="scientific">Thiobacillus sedimenti</name>
    <dbReference type="NCBI Taxonomy" id="3110231"/>
    <lineage>
        <taxon>Bacteria</taxon>
        <taxon>Pseudomonadati</taxon>
        <taxon>Pseudomonadota</taxon>
        <taxon>Betaproteobacteria</taxon>
        <taxon>Nitrosomonadales</taxon>
        <taxon>Thiobacillaceae</taxon>
        <taxon>Thiobacillus</taxon>
    </lineage>
</organism>
<comment type="catalytic activity">
    <reaction evidence="4 5">
        <text>uridine(38/39/40) in tRNA = pseudouridine(38/39/40) in tRNA</text>
        <dbReference type="Rhea" id="RHEA:22376"/>
        <dbReference type="Rhea" id="RHEA-COMP:10085"/>
        <dbReference type="Rhea" id="RHEA-COMP:10087"/>
        <dbReference type="ChEBI" id="CHEBI:65314"/>
        <dbReference type="ChEBI" id="CHEBI:65315"/>
        <dbReference type="EC" id="5.4.99.12"/>
    </reaction>
</comment>
<dbReference type="InterPro" id="IPR001406">
    <property type="entry name" value="PsdUridine_synth_TruA"/>
</dbReference>
<dbReference type="PIRSF" id="PIRSF001430">
    <property type="entry name" value="tRNA_psdUrid_synth"/>
    <property type="match status" value="1"/>
</dbReference>
<accession>A0ABZ1CMS6</accession>
<evidence type="ECO:0000256" key="2">
    <source>
        <dbReference type="ARBA" id="ARBA00022694"/>
    </source>
</evidence>
<dbReference type="EC" id="5.4.99.12" evidence="4"/>
<gene>
    <name evidence="4 7" type="primary">truA</name>
    <name evidence="7" type="ORF">VA613_10550</name>
</gene>
<feature type="domain" description="Pseudouridine synthase I TruA alpha/beta" evidence="6">
    <location>
        <begin position="142"/>
        <end position="244"/>
    </location>
</feature>
<evidence type="ECO:0000256" key="1">
    <source>
        <dbReference type="ARBA" id="ARBA00009375"/>
    </source>
</evidence>
<evidence type="ECO:0000313" key="7">
    <source>
        <dbReference type="EMBL" id="WRS40726.1"/>
    </source>
</evidence>
<feature type="binding site" evidence="4">
    <location>
        <position position="109"/>
    </location>
    <ligand>
        <name>substrate</name>
    </ligand>
</feature>
<dbReference type="CDD" id="cd02570">
    <property type="entry name" value="PseudoU_synth_EcTruA"/>
    <property type="match status" value="1"/>
</dbReference>